<feature type="domain" description="SnoaL-like" evidence="1">
    <location>
        <begin position="17"/>
        <end position="112"/>
    </location>
</feature>
<dbReference type="InterPro" id="IPR032710">
    <property type="entry name" value="NTF2-like_dom_sf"/>
</dbReference>
<organism evidence="2 3">
    <name type="scientific">Gilvimarinus gilvus</name>
    <dbReference type="NCBI Taxonomy" id="3058038"/>
    <lineage>
        <taxon>Bacteria</taxon>
        <taxon>Pseudomonadati</taxon>
        <taxon>Pseudomonadota</taxon>
        <taxon>Gammaproteobacteria</taxon>
        <taxon>Cellvibrionales</taxon>
        <taxon>Cellvibrionaceae</taxon>
        <taxon>Gilvimarinus</taxon>
    </lineage>
</organism>
<evidence type="ECO:0000313" key="3">
    <source>
        <dbReference type="Proteomes" id="UP001273505"/>
    </source>
</evidence>
<dbReference type="EMBL" id="JAXAFO010000042">
    <property type="protein sequence ID" value="MDX6851183.1"/>
    <property type="molecule type" value="Genomic_DNA"/>
</dbReference>
<proteinExistence type="predicted"/>
<protein>
    <submittedName>
        <fullName evidence="2">Nuclear transport factor 2 family protein</fullName>
    </submittedName>
</protein>
<evidence type="ECO:0000259" key="1">
    <source>
        <dbReference type="Pfam" id="PF12680"/>
    </source>
</evidence>
<name>A0ABU4S5L3_9GAMM</name>
<dbReference type="Pfam" id="PF12680">
    <property type="entry name" value="SnoaL_2"/>
    <property type="match status" value="1"/>
</dbReference>
<dbReference type="InterPro" id="IPR037401">
    <property type="entry name" value="SnoaL-like"/>
</dbReference>
<dbReference type="Proteomes" id="UP001273505">
    <property type="component" value="Unassembled WGS sequence"/>
</dbReference>
<dbReference type="RefSeq" id="WP_302721792.1">
    <property type="nucleotide sequence ID" value="NZ_JAULRU010000418.1"/>
</dbReference>
<sequence length="151" mass="17089">MKTEEENGLIEKLTGQYQSFSAGSIDSIVDLYSEDVEFIDPVQRIVGRSALRSYFQALGLNLTFCHFSFSSTVKSRGDDGNDIAVLFWIMRFSHPKLNGGNASELSGCSHIIYTDKVIYQRDYYDLGEMVYESIPLLGSVIRRIKLRLGEK</sequence>
<comment type="caution">
    <text evidence="2">The sequence shown here is derived from an EMBL/GenBank/DDBJ whole genome shotgun (WGS) entry which is preliminary data.</text>
</comment>
<dbReference type="SUPFAM" id="SSF54427">
    <property type="entry name" value="NTF2-like"/>
    <property type="match status" value="1"/>
</dbReference>
<reference evidence="2 3" key="1">
    <citation type="submission" date="2023-11" db="EMBL/GenBank/DDBJ databases">
        <title>Gilvimarinus fulvus sp. nov., isolated from the surface of Kelp.</title>
        <authorList>
            <person name="Sun Y.Y."/>
            <person name="Gong Y."/>
            <person name="Du Z.J."/>
        </authorList>
    </citation>
    <scope>NUCLEOTIDE SEQUENCE [LARGE SCALE GENOMIC DNA]</scope>
    <source>
        <strain evidence="2 3">SDUM040013</strain>
    </source>
</reference>
<gene>
    <name evidence="2" type="ORF">SCD92_17525</name>
</gene>
<keyword evidence="3" id="KW-1185">Reference proteome</keyword>
<accession>A0ABU4S5L3</accession>
<dbReference type="Gene3D" id="3.10.450.50">
    <property type="match status" value="1"/>
</dbReference>
<evidence type="ECO:0000313" key="2">
    <source>
        <dbReference type="EMBL" id="MDX6851183.1"/>
    </source>
</evidence>